<name>A0A481YNH8_9VIRU</name>
<feature type="compositionally biased region" description="Basic and acidic residues" evidence="1">
    <location>
        <begin position="1"/>
        <end position="15"/>
    </location>
</feature>
<feature type="compositionally biased region" description="Basic and acidic residues" evidence="1">
    <location>
        <begin position="56"/>
        <end position="65"/>
    </location>
</feature>
<sequence>MKSIIKKKDIPEGMLRKRRKRKIPEKVPEKVPEQILTDIPGEKPEKELEEPEKEPEEQKRVSDITGFETKEEDIIFLPSTGEPGGEEQQIVTIPEIYGHRTFREGTVKLEEFNKLMNYMNGYTNLKKSDFEKVISFVNNIFTVTIGPLILPKNIEYEQIRIKMVNIKKIIK</sequence>
<organism evidence="2">
    <name type="scientific">Pithovirus LCDPAC02</name>
    <dbReference type="NCBI Taxonomy" id="2506601"/>
    <lineage>
        <taxon>Viruses</taxon>
        <taxon>Pithoviruses</taxon>
    </lineage>
</organism>
<gene>
    <name evidence="2" type="ORF">LCDPAC02_00370</name>
</gene>
<evidence type="ECO:0000256" key="1">
    <source>
        <dbReference type="SAM" id="MobiDB-lite"/>
    </source>
</evidence>
<evidence type="ECO:0000313" key="2">
    <source>
        <dbReference type="EMBL" id="QBK84838.1"/>
    </source>
</evidence>
<reference evidence="2" key="1">
    <citation type="journal article" date="2019" name="MBio">
        <title>Virus Genomes from Deep Sea Sediments Expand the Ocean Megavirome and Support Independent Origins of Viral Gigantism.</title>
        <authorList>
            <person name="Backstrom D."/>
            <person name="Yutin N."/>
            <person name="Jorgensen S.L."/>
            <person name="Dharamshi J."/>
            <person name="Homa F."/>
            <person name="Zaremba-Niedwiedzka K."/>
            <person name="Spang A."/>
            <person name="Wolf Y.I."/>
            <person name="Koonin E.V."/>
            <person name="Ettema T.J."/>
        </authorList>
    </citation>
    <scope>NUCLEOTIDE SEQUENCE</scope>
</reference>
<protein>
    <submittedName>
        <fullName evidence="2">Uncharacterized protein</fullName>
    </submittedName>
</protein>
<feature type="region of interest" description="Disordered" evidence="1">
    <location>
        <begin position="1"/>
        <end position="65"/>
    </location>
</feature>
<dbReference type="EMBL" id="MK500299">
    <property type="protein sequence ID" value="QBK84838.1"/>
    <property type="molecule type" value="Genomic_DNA"/>
</dbReference>
<proteinExistence type="predicted"/>
<accession>A0A481YNH8</accession>